<dbReference type="Pfam" id="PF00528">
    <property type="entry name" value="BPD_transp_1"/>
    <property type="match status" value="1"/>
</dbReference>
<dbReference type="PANTHER" id="PTHR43227:SF11">
    <property type="entry name" value="BLL4140 PROTEIN"/>
    <property type="match status" value="1"/>
</dbReference>
<name>A0A402BGT8_9CHLR</name>
<gene>
    <name evidence="9" type="ORF">KDA_60790</name>
</gene>
<dbReference type="PANTHER" id="PTHR43227">
    <property type="entry name" value="BLL4140 PROTEIN"/>
    <property type="match status" value="1"/>
</dbReference>
<reference evidence="10" key="1">
    <citation type="submission" date="2018-12" db="EMBL/GenBank/DDBJ databases">
        <title>Tengunoibacter tsumagoiensis gen. nov., sp. nov., Dictyobacter kobayashii sp. nov., D. alpinus sp. nov., and D. joshuensis sp. nov. and description of Dictyobacteraceae fam. nov. within the order Ktedonobacterales isolated from Tengu-no-mugimeshi.</title>
        <authorList>
            <person name="Wang C.M."/>
            <person name="Zheng Y."/>
            <person name="Sakai Y."/>
            <person name="Toyoda A."/>
            <person name="Minakuchi Y."/>
            <person name="Abe K."/>
            <person name="Yokota A."/>
            <person name="Yabe S."/>
        </authorList>
    </citation>
    <scope>NUCLEOTIDE SEQUENCE [LARGE SCALE GENOMIC DNA]</scope>
    <source>
        <strain evidence="10">Uno16</strain>
    </source>
</reference>
<keyword evidence="4 7" id="KW-0812">Transmembrane</keyword>
<proteinExistence type="inferred from homology"/>
<evidence type="ECO:0000256" key="2">
    <source>
        <dbReference type="ARBA" id="ARBA00022448"/>
    </source>
</evidence>
<dbReference type="PROSITE" id="PS50928">
    <property type="entry name" value="ABC_TM1"/>
    <property type="match status" value="1"/>
</dbReference>
<dbReference type="InterPro" id="IPR050809">
    <property type="entry name" value="UgpAE/MalFG_permease"/>
</dbReference>
<dbReference type="Gene3D" id="1.10.3720.10">
    <property type="entry name" value="MetI-like"/>
    <property type="match status" value="1"/>
</dbReference>
<dbReference type="InterPro" id="IPR035906">
    <property type="entry name" value="MetI-like_sf"/>
</dbReference>
<evidence type="ECO:0000256" key="7">
    <source>
        <dbReference type="RuleBase" id="RU363032"/>
    </source>
</evidence>
<feature type="transmembrane region" description="Helical" evidence="7">
    <location>
        <begin position="84"/>
        <end position="105"/>
    </location>
</feature>
<keyword evidence="5 7" id="KW-1133">Transmembrane helix</keyword>
<sequence>MSVMPMKRKKANRSDIHKEIQGWLLSSPYLIFTLIFFLIPLVYSIYLVFQSWDLISPTPIFVGLDNFKEAFSSIRVRQAFLVSYQFMVLFIPSVMIGSIGLALIIQHIPRFKALFSVGFFLPYLASGVVSSLIVRGLLSYNGPVNTFLRSVFGTSPDWLGNGASAMAVIVGMLVWKFAGYYSLIFVAGLQGIPNEVYEAASIDGANAWTKFWRVTLPMLYPSLYTVLILAVGISFSIFTEPFTLTHGGPQMATQTWQLEIYYQAFDQFRSGYGATVALLNAIVTLISIVIIRRLTEYWGHRYGAN</sequence>
<dbReference type="CDD" id="cd06261">
    <property type="entry name" value="TM_PBP2"/>
    <property type="match status" value="1"/>
</dbReference>
<dbReference type="AlphaFoldDB" id="A0A402BGT8"/>
<dbReference type="EMBL" id="BIFT01000002">
    <property type="protein sequence ID" value="GCE30595.1"/>
    <property type="molecule type" value="Genomic_DNA"/>
</dbReference>
<evidence type="ECO:0000256" key="5">
    <source>
        <dbReference type="ARBA" id="ARBA00022989"/>
    </source>
</evidence>
<dbReference type="InterPro" id="IPR000515">
    <property type="entry name" value="MetI-like"/>
</dbReference>
<dbReference type="Proteomes" id="UP000287171">
    <property type="component" value="Unassembled WGS sequence"/>
</dbReference>
<feature type="transmembrane region" description="Helical" evidence="7">
    <location>
        <begin position="117"/>
        <end position="138"/>
    </location>
</feature>
<comment type="caution">
    <text evidence="9">The sequence shown here is derived from an EMBL/GenBank/DDBJ whole genome shotgun (WGS) entry which is preliminary data.</text>
</comment>
<keyword evidence="10" id="KW-1185">Reference proteome</keyword>
<keyword evidence="2 7" id="KW-0813">Transport</keyword>
<keyword evidence="3" id="KW-1003">Cell membrane</keyword>
<feature type="transmembrane region" description="Helical" evidence="7">
    <location>
        <begin position="21"/>
        <end position="49"/>
    </location>
</feature>
<evidence type="ECO:0000313" key="9">
    <source>
        <dbReference type="EMBL" id="GCE30595.1"/>
    </source>
</evidence>
<feature type="transmembrane region" description="Helical" evidence="7">
    <location>
        <begin position="271"/>
        <end position="291"/>
    </location>
</feature>
<comment type="subcellular location">
    <subcellularLocation>
        <location evidence="1 7">Cell membrane</location>
        <topology evidence="1 7">Multi-pass membrane protein</topology>
    </subcellularLocation>
</comment>
<evidence type="ECO:0000256" key="4">
    <source>
        <dbReference type="ARBA" id="ARBA00022692"/>
    </source>
</evidence>
<dbReference type="GO" id="GO:0005886">
    <property type="term" value="C:plasma membrane"/>
    <property type="evidence" value="ECO:0007669"/>
    <property type="project" value="UniProtKB-SubCell"/>
</dbReference>
<keyword evidence="6 7" id="KW-0472">Membrane</keyword>
<dbReference type="GO" id="GO:0055085">
    <property type="term" value="P:transmembrane transport"/>
    <property type="evidence" value="ECO:0007669"/>
    <property type="project" value="InterPro"/>
</dbReference>
<protein>
    <submittedName>
        <fullName evidence="9">Sugar ABC transporter permease</fullName>
    </submittedName>
</protein>
<evidence type="ECO:0000256" key="3">
    <source>
        <dbReference type="ARBA" id="ARBA00022475"/>
    </source>
</evidence>
<organism evidence="9 10">
    <name type="scientific">Dictyobacter alpinus</name>
    <dbReference type="NCBI Taxonomy" id="2014873"/>
    <lineage>
        <taxon>Bacteria</taxon>
        <taxon>Bacillati</taxon>
        <taxon>Chloroflexota</taxon>
        <taxon>Ktedonobacteria</taxon>
        <taxon>Ktedonobacterales</taxon>
        <taxon>Dictyobacteraceae</taxon>
        <taxon>Dictyobacter</taxon>
    </lineage>
</organism>
<feature type="transmembrane region" description="Helical" evidence="7">
    <location>
        <begin position="218"/>
        <end position="238"/>
    </location>
</feature>
<evidence type="ECO:0000256" key="6">
    <source>
        <dbReference type="ARBA" id="ARBA00023136"/>
    </source>
</evidence>
<evidence type="ECO:0000256" key="1">
    <source>
        <dbReference type="ARBA" id="ARBA00004651"/>
    </source>
</evidence>
<comment type="similarity">
    <text evidence="7">Belongs to the binding-protein-dependent transport system permease family.</text>
</comment>
<accession>A0A402BGT8</accession>
<evidence type="ECO:0000313" key="10">
    <source>
        <dbReference type="Proteomes" id="UP000287171"/>
    </source>
</evidence>
<evidence type="ECO:0000259" key="8">
    <source>
        <dbReference type="PROSITE" id="PS50928"/>
    </source>
</evidence>
<feature type="domain" description="ABC transmembrane type-1" evidence="8">
    <location>
        <begin position="80"/>
        <end position="291"/>
    </location>
</feature>
<dbReference type="SUPFAM" id="SSF161098">
    <property type="entry name" value="MetI-like"/>
    <property type="match status" value="1"/>
</dbReference>